<dbReference type="EMBL" id="LT629755">
    <property type="protein sequence ID" value="SDS95251.1"/>
    <property type="molecule type" value="Genomic_DNA"/>
</dbReference>
<name>A0A1H1WF38_9MICO</name>
<dbReference type="Gene3D" id="3.30.70.1060">
    <property type="entry name" value="Dimeric alpha+beta barrel"/>
    <property type="match status" value="1"/>
</dbReference>
<organism evidence="4 5">
    <name type="scientific">Agromyces flavus</name>
    <dbReference type="NCBI Taxonomy" id="589382"/>
    <lineage>
        <taxon>Bacteria</taxon>
        <taxon>Bacillati</taxon>
        <taxon>Actinomycetota</taxon>
        <taxon>Actinomycetes</taxon>
        <taxon>Micrococcales</taxon>
        <taxon>Microbacteriaceae</taxon>
        <taxon>Agromyces</taxon>
    </lineage>
</organism>
<dbReference type="InterPro" id="IPR005545">
    <property type="entry name" value="YCII"/>
</dbReference>
<dbReference type="Proteomes" id="UP000893823">
    <property type="component" value="Unassembled WGS sequence"/>
</dbReference>
<proteinExistence type="inferred from homology"/>
<keyword evidence="6" id="KW-1185">Reference proteome</keyword>
<evidence type="ECO:0000313" key="5">
    <source>
        <dbReference type="Proteomes" id="UP000199482"/>
    </source>
</evidence>
<protein>
    <submittedName>
        <fullName evidence="4">Uncharacterized conserved protein</fullName>
    </submittedName>
</protein>
<gene>
    <name evidence="3" type="ORF">BCL57_000292</name>
    <name evidence="4" type="ORF">SAMN04489721_2221</name>
</gene>
<dbReference type="PANTHER" id="PTHR35174">
    <property type="entry name" value="BLL7171 PROTEIN-RELATED"/>
    <property type="match status" value="1"/>
</dbReference>
<reference evidence="5" key="2">
    <citation type="submission" date="2016-10" db="EMBL/GenBank/DDBJ databases">
        <authorList>
            <person name="Varghese N."/>
            <person name="Submissions S."/>
        </authorList>
    </citation>
    <scope>NUCLEOTIDE SEQUENCE [LARGE SCALE GENOMIC DNA]</scope>
    <source>
        <strain evidence="5">CPCC 202695</strain>
    </source>
</reference>
<dbReference type="PANTHER" id="PTHR35174:SF3">
    <property type="entry name" value="BLL7171 PROTEIN"/>
    <property type="match status" value="1"/>
</dbReference>
<dbReference type="STRING" id="589382.SAMN04489721_2221"/>
<evidence type="ECO:0000313" key="3">
    <source>
        <dbReference type="EMBL" id="MCP2366150.1"/>
    </source>
</evidence>
<evidence type="ECO:0000256" key="1">
    <source>
        <dbReference type="ARBA" id="ARBA00007689"/>
    </source>
</evidence>
<reference evidence="4" key="1">
    <citation type="submission" date="2016-10" db="EMBL/GenBank/DDBJ databases">
        <authorList>
            <person name="de Groot N.N."/>
        </authorList>
    </citation>
    <scope>NUCLEOTIDE SEQUENCE [LARGE SCALE GENOMIC DNA]</scope>
    <source>
        <strain evidence="4">CPCC 202695</strain>
    </source>
</reference>
<accession>A0A1H1WF38</accession>
<dbReference type="SUPFAM" id="SSF54909">
    <property type="entry name" value="Dimeric alpha+beta barrel"/>
    <property type="match status" value="1"/>
</dbReference>
<evidence type="ECO:0000313" key="6">
    <source>
        <dbReference type="Proteomes" id="UP000893823"/>
    </source>
</evidence>
<reference evidence="3" key="3">
    <citation type="submission" date="2022-06" db="EMBL/GenBank/DDBJ databases">
        <title>Genomic Encyclopedia of Type Strains, Phase III (KMG-III): the genomes of soil and plant-associated and newly described type strains.</title>
        <authorList>
            <person name="Whitman W."/>
        </authorList>
    </citation>
    <scope>NUCLEOTIDE SEQUENCE</scope>
    <source>
        <strain evidence="3">CPCC 202695</strain>
    </source>
</reference>
<dbReference type="RefSeq" id="WP_092672232.1">
    <property type="nucleotide sequence ID" value="NZ_BMDN01000001.1"/>
</dbReference>
<sequence>MRYTLLLHYGEPAEGDLDDAAIAEGMRRMSAYAATLHAAGVLLAAEVLQPSDATTTLRRDAGDGAVRVQDGPLIDSKEQLGGTVVIDVPDLDAALEWASQAPALEWGGAVEIRPGATHTVDGVWTTGG</sequence>
<evidence type="ECO:0000313" key="4">
    <source>
        <dbReference type="EMBL" id="SDS95251.1"/>
    </source>
</evidence>
<dbReference type="Pfam" id="PF03795">
    <property type="entry name" value="YCII"/>
    <property type="match status" value="1"/>
</dbReference>
<dbReference type="Proteomes" id="UP000199482">
    <property type="component" value="Chromosome I"/>
</dbReference>
<evidence type="ECO:0000259" key="2">
    <source>
        <dbReference type="Pfam" id="PF03795"/>
    </source>
</evidence>
<feature type="domain" description="YCII-related" evidence="2">
    <location>
        <begin position="1"/>
        <end position="113"/>
    </location>
</feature>
<dbReference type="InterPro" id="IPR011008">
    <property type="entry name" value="Dimeric_a/b-barrel"/>
</dbReference>
<comment type="similarity">
    <text evidence="1">Belongs to the YciI family.</text>
</comment>
<dbReference type="EMBL" id="SODL02000001">
    <property type="protein sequence ID" value="MCP2366150.1"/>
    <property type="molecule type" value="Genomic_DNA"/>
</dbReference>
<dbReference type="AlphaFoldDB" id="A0A1H1WF38"/>
<dbReference type="OrthoDB" id="3212458at2"/>